<dbReference type="InterPro" id="IPR042044">
    <property type="entry name" value="EXOC6PINT-1/Sec15/Tip20_C_dom2"/>
</dbReference>
<dbReference type="PANTHER" id="PTHR13520">
    <property type="entry name" value="RAD50-INTERACTING PROTEIN 1 RINT-1"/>
    <property type="match status" value="1"/>
</dbReference>
<protein>
    <submittedName>
        <fullName evidence="1">Putative rint-1 family protein</fullName>
    </submittedName>
</protein>
<dbReference type="PANTHER" id="PTHR13520:SF0">
    <property type="entry name" value="RAD50-INTERACTING PROTEIN 1"/>
    <property type="match status" value="1"/>
</dbReference>
<sequence length="790" mass="90697">MHITPKFGNARVEDYLNENLQKFSDLEGLESLITSVEIQQKYLEEQLHDVQSKLSEAKLATADRNSAMLKRVDEFEKQHYRVQERLMAINSSKTPEVALSRLKLPIEKLRRVELTYNYIQFLNNIESLKDDALKYLPSNYKLALDSYSKLLEISVSLQSFLDCSEEATLYLNGHVQKTANNLWSDMKKILCDEFEKLLKKSNWPDLSCTFSKECNEAFKKLLHFQSQETTKSTQSHILLPLKVITKNILLEFQYHFSGDKLTNQTNRLGDYFFEWFLSTVSKWEEFLLKNVAPILAVHFKDSPLATDPSFVDPIAAFINSLFPILQEKVESLAKQILTQPQLLSQFIIQLLDFDDSLRVRFKYGGSNHHTAKEGLTSHILEIYFDDWYEVEKKFALERYQEIVQAKNSGEIDYDSSSIGKTKSSYGSSQVTDLIANITMKYKRLQEFSHKIKFFIGIQAEILDLYLGRLNDALEYYQTANSTVGRTIHGVTKEELDEIKGVKGLDKLCRVFGSADYIVSALKEWIHDEFFLVIYDELQTRVASVDSTTRFASNIAASEVIKCMSKSVVSESDGSLFDTTIEAYERQRDKAESLITQAIKYDLPQLFRPYLTKSQWTIVGEVPLLEPISTLITPELDLPLRILQTYVQFLYRALAMAPFRRIIREVMKKLQDLLYFDLLLNQDFTLLGSVRFSQDITTILSIVSSSLSSKSQLPFDMPLVREGAVLLTLPDSKEDIKNSFSNVSKAIFSSNQEATQTLKNLGITHLSNSEARTILDRRISQSELELEKDIL</sequence>
<dbReference type="Gene3D" id="1.20.58.1420">
    <property type="entry name" value="Dsl1p vesicle tethering complex, Tip20p subunit, domain B"/>
    <property type="match status" value="1"/>
</dbReference>
<dbReference type="HOGENOM" id="CLU_015529_1_0_1"/>
<dbReference type="Gene3D" id="1.20.58.670">
    <property type="entry name" value="Dsl1p vesicle tethering complex, Tip20p subunit, domain D"/>
    <property type="match status" value="1"/>
</dbReference>
<dbReference type="GO" id="GO:0006888">
    <property type="term" value="P:endoplasmic reticulum to Golgi vesicle-mediated transport"/>
    <property type="evidence" value="ECO:0007669"/>
    <property type="project" value="InterPro"/>
</dbReference>
<dbReference type="Proteomes" id="UP000030854">
    <property type="component" value="Unassembled WGS sequence"/>
</dbReference>
<name>A0A0B1PFP0_UNCNE</name>
<keyword evidence="2" id="KW-1185">Reference proteome</keyword>
<dbReference type="GO" id="GO:0070939">
    <property type="term" value="C:Dsl1/NZR complex"/>
    <property type="evidence" value="ECO:0007669"/>
    <property type="project" value="InterPro"/>
</dbReference>
<dbReference type="PROSITE" id="PS51386">
    <property type="entry name" value="RINT1_TIP20"/>
    <property type="match status" value="1"/>
</dbReference>
<gene>
    <name evidence="1" type="ORF">EV44_g2627</name>
</gene>
<evidence type="ECO:0000313" key="2">
    <source>
        <dbReference type="Proteomes" id="UP000030854"/>
    </source>
</evidence>
<dbReference type="GO" id="GO:0060628">
    <property type="term" value="P:regulation of ER to Golgi vesicle-mediated transport"/>
    <property type="evidence" value="ECO:0007669"/>
    <property type="project" value="TreeGrafter"/>
</dbReference>
<dbReference type="AlphaFoldDB" id="A0A0B1PFP0"/>
<comment type="caution">
    <text evidence="1">The sequence shown here is derived from an EMBL/GenBank/DDBJ whole genome shotgun (WGS) entry which is preliminary data.</text>
</comment>
<dbReference type="STRING" id="52586.A0A0B1PFP0"/>
<organism evidence="1 2">
    <name type="scientific">Uncinula necator</name>
    <name type="common">Grape powdery mildew</name>
    <dbReference type="NCBI Taxonomy" id="52586"/>
    <lineage>
        <taxon>Eukaryota</taxon>
        <taxon>Fungi</taxon>
        <taxon>Dikarya</taxon>
        <taxon>Ascomycota</taxon>
        <taxon>Pezizomycotina</taxon>
        <taxon>Leotiomycetes</taxon>
        <taxon>Erysiphales</taxon>
        <taxon>Erysiphaceae</taxon>
        <taxon>Erysiphe</taxon>
    </lineage>
</organism>
<accession>A0A0B1PFP0</accession>
<dbReference type="EMBL" id="JNVN01000419">
    <property type="protein sequence ID" value="KHJ35384.1"/>
    <property type="molecule type" value="Genomic_DNA"/>
</dbReference>
<dbReference type="InterPro" id="IPR042042">
    <property type="entry name" value="Tip20p_domB"/>
</dbReference>
<proteinExistence type="predicted"/>
<evidence type="ECO:0000313" key="1">
    <source>
        <dbReference type="EMBL" id="KHJ35384.1"/>
    </source>
</evidence>
<dbReference type="InterPro" id="IPR007528">
    <property type="entry name" value="RINT1_Tip20"/>
</dbReference>
<dbReference type="GO" id="GO:0006890">
    <property type="term" value="P:retrograde vesicle-mediated transport, Golgi to endoplasmic reticulum"/>
    <property type="evidence" value="ECO:0007669"/>
    <property type="project" value="InterPro"/>
</dbReference>
<dbReference type="OMA" id="GMTWEVL"/>
<reference evidence="1 2" key="1">
    <citation type="journal article" date="2014" name="BMC Genomics">
        <title>Adaptive genomic structural variation in the grape powdery mildew pathogen, Erysiphe necator.</title>
        <authorList>
            <person name="Jones L."/>
            <person name="Riaz S."/>
            <person name="Morales-Cruz A."/>
            <person name="Amrine K.C."/>
            <person name="McGuire B."/>
            <person name="Gubler W.D."/>
            <person name="Walker M.A."/>
            <person name="Cantu D."/>
        </authorList>
    </citation>
    <scope>NUCLEOTIDE SEQUENCE [LARGE SCALE GENOMIC DNA]</scope>
    <source>
        <strain evidence="2">c</strain>
    </source>
</reference>
<dbReference type="Pfam" id="PF04437">
    <property type="entry name" value="RINT1_TIP1"/>
    <property type="match status" value="1"/>
</dbReference>